<dbReference type="OrthoDB" id="2444848at2759"/>
<reference evidence="2" key="1">
    <citation type="submission" date="2021-11" db="EMBL/GenBank/DDBJ databases">
        <authorList>
            <person name="Herlambang A."/>
            <person name="Guo Y."/>
            <person name="Takashima Y."/>
            <person name="Nishizawa T."/>
        </authorList>
    </citation>
    <scope>NUCLEOTIDE SEQUENCE</scope>
    <source>
        <strain evidence="2">E1425</strain>
    </source>
</reference>
<comment type="caution">
    <text evidence="2">The sequence shown here is derived from an EMBL/GenBank/DDBJ whole genome shotgun (WGS) entry which is preliminary data.</text>
</comment>
<gene>
    <name evidence="2" type="ORF">EMPS_02630</name>
</gene>
<feature type="region of interest" description="Disordered" evidence="1">
    <location>
        <begin position="1"/>
        <end position="25"/>
    </location>
</feature>
<evidence type="ECO:0000313" key="3">
    <source>
        <dbReference type="Proteomes" id="UP000827284"/>
    </source>
</evidence>
<feature type="region of interest" description="Disordered" evidence="1">
    <location>
        <begin position="91"/>
        <end position="110"/>
    </location>
</feature>
<protein>
    <submittedName>
        <fullName evidence="2">Uncharacterized protein</fullName>
    </submittedName>
</protein>
<sequence>MSDPAPAWPELESSSATAPEWTLRSESELHVERLEAKLAIIQKRARPSHKSDHATLNILPPELLEPDADEIQEGQEEADEGLWLLWNSKAASSPTERSIPAEETSPDDIEARLDRAKANARHVDEYMYNKDDRSCHSRVCCCIIS</sequence>
<dbReference type="Proteomes" id="UP000827284">
    <property type="component" value="Unassembled WGS sequence"/>
</dbReference>
<keyword evidence="3" id="KW-1185">Reference proteome</keyword>
<evidence type="ECO:0000313" key="2">
    <source>
        <dbReference type="EMBL" id="GJJ70281.1"/>
    </source>
</evidence>
<reference evidence="2" key="2">
    <citation type="journal article" date="2022" name="Microbiol. Resour. Announc.">
        <title>Whole-Genome Sequence of Entomortierella parvispora E1425, a Mucoromycotan Fungus Associated with Burkholderiaceae-Related Endosymbiotic Bacteria.</title>
        <authorList>
            <person name="Herlambang A."/>
            <person name="Guo Y."/>
            <person name="Takashima Y."/>
            <person name="Narisawa K."/>
            <person name="Ohta H."/>
            <person name="Nishizawa T."/>
        </authorList>
    </citation>
    <scope>NUCLEOTIDE SEQUENCE</scope>
    <source>
        <strain evidence="2">E1425</strain>
    </source>
</reference>
<accession>A0A9P3H533</accession>
<dbReference type="EMBL" id="BQFW01000004">
    <property type="protein sequence ID" value="GJJ70281.1"/>
    <property type="molecule type" value="Genomic_DNA"/>
</dbReference>
<proteinExistence type="predicted"/>
<evidence type="ECO:0000256" key="1">
    <source>
        <dbReference type="SAM" id="MobiDB-lite"/>
    </source>
</evidence>
<organism evidence="2 3">
    <name type="scientific">Entomortierella parvispora</name>
    <dbReference type="NCBI Taxonomy" id="205924"/>
    <lineage>
        <taxon>Eukaryota</taxon>
        <taxon>Fungi</taxon>
        <taxon>Fungi incertae sedis</taxon>
        <taxon>Mucoromycota</taxon>
        <taxon>Mortierellomycotina</taxon>
        <taxon>Mortierellomycetes</taxon>
        <taxon>Mortierellales</taxon>
        <taxon>Mortierellaceae</taxon>
        <taxon>Entomortierella</taxon>
    </lineage>
</organism>
<dbReference type="AlphaFoldDB" id="A0A9P3H533"/>
<name>A0A9P3H533_9FUNG</name>